<name>A0ABP7A197_9MICO</name>
<reference evidence="7" key="1">
    <citation type="journal article" date="2019" name="Int. J. Syst. Evol. Microbiol.">
        <title>The Global Catalogue of Microorganisms (GCM) 10K type strain sequencing project: providing services to taxonomists for standard genome sequencing and annotation.</title>
        <authorList>
            <consortium name="The Broad Institute Genomics Platform"/>
            <consortium name="The Broad Institute Genome Sequencing Center for Infectious Disease"/>
            <person name="Wu L."/>
            <person name="Ma J."/>
        </authorList>
    </citation>
    <scope>NUCLEOTIDE SEQUENCE [LARGE SCALE GENOMIC DNA]</scope>
    <source>
        <strain evidence="7">JCM 16544</strain>
    </source>
</reference>
<feature type="compositionally biased region" description="Basic and acidic residues" evidence="3">
    <location>
        <begin position="306"/>
        <end position="315"/>
    </location>
</feature>
<evidence type="ECO:0000259" key="4">
    <source>
        <dbReference type="PROSITE" id="PS50995"/>
    </source>
</evidence>
<dbReference type="SUPFAM" id="SSF55729">
    <property type="entry name" value="Acyl-CoA N-acyltransferases (Nat)"/>
    <property type="match status" value="1"/>
</dbReference>
<evidence type="ECO:0000256" key="1">
    <source>
        <dbReference type="ARBA" id="ARBA00022679"/>
    </source>
</evidence>
<dbReference type="PANTHER" id="PTHR43877">
    <property type="entry name" value="AMINOALKYLPHOSPHONATE N-ACETYLTRANSFERASE-RELATED-RELATED"/>
    <property type="match status" value="1"/>
</dbReference>
<accession>A0ABP7A197</accession>
<comment type="caution">
    <text evidence="6">The sequence shown here is derived from an EMBL/GenBank/DDBJ whole genome shotgun (WGS) entry which is preliminary data.</text>
</comment>
<dbReference type="Pfam" id="PF00583">
    <property type="entry name" value="Acetyltransf_1"/>
    <property type="match status" value="1"/>
</dbReference>
<dbReference type="SMART" id="SM00347">
    <property type="entry name" value="HTH_MARR"/>
    <property type="match status" value="1"/>
</dbReference>
<proteinExistence type="predicted"/>
<dbReference type="Proteomes" id="UP001501697">
    <property type="component" value="Unassembled WGS sequence"/>
</dbReference>
<keyword evidence="7" id="KW-1185">Reference proteome</keyword>
<dbReference type="InterPro" id="IPR050832">
    <property type="entry name" value="Bact_Acetyltransf"/>
</dbReference>
<dbReference type="PROSITE" id="PS50995">
    <property type="entry name" value="HTH_MARR_2"/>
    <property type="match status" value="1"/>
</dbReference>
<dbReference type="Gene3D" id="1.10.10.10">
    <property type="entry name" value="Winged helix-like DNA-binding domain superfamily/Winged helix DNA-binding domain"/>
    <property type="match status" value="1"/>
</dbReference>
<protein>
    <submittedName>
        <fullName evidence="6">Helix-turn-helix domain-containing GNAT family N-acetyltransferase</fullName>
    </submittedName>
</protein>
<feature type="domain" description="N-acetyltransferase" evidence="5">
    <location>
        <begin position="140"/>
        <end position="291"/>
    </location>
</feature>
<evidence type="ECO:0000256" key="3">
    <source>
        <dbReference type="SAM" id="MobiDB-lite"/>
    </source>
</evidence>
<feature type="region of interest" description="Disordered" evidence="3">
    <location>
        <begin position="286"/>
        <end position="315"/>
    </location>
</feature>
<sequence>MEIEELRAFNRTVTERIGALEDRYLNTGRSLALDRLLWEIGRDGADVRDLRDRLGLDSGYLSRQLRALEGEGLVVTVPSPDDARVRRAELTDAGIAEVGVLDDLSDDLVRAILRPLAPRQRAQLIEAAGTVRRLFTASAIEIGVVDPADAAARFAVDQYFAVLATRFDAGFDAGTTRAARDDEMRAPHGTFLVARLKGEVVGCVGLKLHGDDPAEIKRLWVADSVRGLGLGRRLLAEVEEAARAAGAPAVQLDTNRSLTEAIALYRSAGYREIPPFNDEPYAHHWFEKPLQPAEPTERAQPAEPARPAERAEVAR</sequence>
<organism evidence="6 7">
    <name type="scientific">Microbacterium awajiense</name>
    <dbReference type="NCBI Taxonomy" id="415214"/>
    <lineage>
        <taxon>Bacteria</taxon>
        <taxon>Bacillati</taxon>
        <taxon>Actinomycetota</taxon>
        <taxon>Actinomycetes</taxon>
        <taxon>Micrococcales</taxon>
        <taxon>Microbacteriaceae</taxon>
        <taxon>Microbacterium</taxon>
    </lineage>
</organism>
<gene>
    <name evidence="6" type="ORF">GCM10022200_01420</name>
</gene>
<dbReference type="RefSeq" id="WP_344735909.1">
    <property type="nucleotide sequence ID" value="NZ_BAAAYU010000001.1"/>
</dbReference>
<dbReference type="InterPro" id="IPR000182">
    <property type="entry name" value="GNAT_dom"/>
</dbReference>
<evidence type="ECO:0000259" key="5">
    <source>
        <dbReference type="PROSITE" id="PS51186"/>
    </source>
</evidence>
<dbReference type="InterPro" id="IPR016181">
    <property type="entry name" value="Acyl_CoA_acyltransferase"/>
</dbReference>
<keyword evidence="2" id="KW-0012">Acyltransferase</keyword>
<dbReference type="InterPro" id="IPR036390">
    <property type="entry name" value="WH_DNA-bd_sf"/>
</dbReference>
<dbReference type="PROSITE" id="PS51186">
    <property type="entry name" value="GNAT"/>
    <property type="match status" value="1"/>
</dbReference>
<dbReference type="SUPFAM" id="SSF46785">
    <property type="entry name" value="Winged helix' DNA-binding domain"/>
    <property type="match status" value="1"/>
</dbReference>
<evidence type="ECO:0000256" key="2">
    <source>
        <dbReference type="ARBA" id="ARBA00023315"/>
    </source>
</evidence>
<dbReference type="EMBL" id="BAAAYU010000001">
    <property type="protein sequence ID" value="GAA3622946.1"/>
    <property type="molecule type" value="Genomic_DNA"/>
</dbReference>
<evidence type="ECO:0000313" key="6">
    <source>
        <dbReference type="EMBL" id="GAA3622946.1"/>
    </source>
</evidence>
<dbReference type="Pfam" id="PF12802">
    <property type="entry name" value="MarR_2"/>
    <property type="match status" value="1"/>
</dbReference>
<dbReference type="PANTHER" id="PTHR43877:SF2">
    <property type="entry name" value="AMINOALKYLPHOSPHONATE N-ACETYLTRANSFERASE-RELATED"/>
    <property type="match status" value="1"/>
</dbReference>
<keyword evidence="1" id="KW-0808">Transferase</keyword>
<evidence type="ECO:0000313" key="7">
    <source>
        <dbReference type="Proteomes" id="UP001501697"/>
    </source>
</evidence>
<dbReference type="Gene3D" id="3.40.630.30">
    <property type="match status" value="1"/>
</dbReference>
<feature type="domain" description="HTH marR-type" evidence="4">
    <location>
        <begin position="1"/>
        <end position="133"/>
    </location>
</feature>
<dbReference type="InterPro" id="IPR036388">
    <property type="entry name" value="WH-like_DNA-bd_sf"/>
</dbReference>
<dbReference type="InterPro" id="IPR000835">
    <property type="entry name" value="HTH_MarR-typ"/>
</dbReference>